<sequence length="61" mass="6194">ASISPCGSISFTPLSCSGLCDAVTITPIAASFSLDLNAASIPILKKTYSIPEAFPLKPAVP</sequence>
<reference evidence="1" key="3">
    <citation type="submission" date="2025-09" db="UniProtKB">
        <authorList>
            <consortium name="Ensembl"/>
        </authorList>
    </citation>
    <scope>IDENTIFICATION</scope>
</reference>
<reference evidence="1" key="2">
    <citation type="submission" date="2025-08" db="UniProtKB">
        <authorList>
            <consortium name="Ensembl"/>
        </authorList>
    </citation>
    <scope>IDENTIFICATION</scope>
</reference>
<organism evidence="1 2">
    <name type="scientific">Ciona savignyi</name>
    <name type="common">Pacific transparent sea squirt</name>
    <dbReference type="NCBI Taxonomy" id="51511"/>
    <lineage>
        <taxon>Eukaryota</taxon>
        <taxon>Metazoa</taxon>
        <taxon>Chordata</taxon>
        <taxon>Tunicata</taxon>
        <taxon>Ascidiacea</taxon>
        <taxon>Phlebobranchia</taxon>
        <taxon>Cionidae</taxon>
        <taxon>Ciona</taxon>
    </lineage>
</organism>
<dbReference type="AlphaFoldDB" id="H2YFA7"/>
<accession>H2YFA7</accession>
<evidence type="ECO:0000313" key="1">
    <source>
        <dbReference type="Ensembl" id="ENSCSAVP00000004005.1"/>
    </source>
</evidence>
<protein>
    <submittedName>
        <fullName evidence="1">Uncharacterized protein</fullName>
    </submittedName>
</protein>
<dbReference type="Ensembl" id="ENSCSAVT00000004064.1">
    <property type="protein sequence ID" value="ENSCSAVP00000004005.1"/>
    <property type="gene ID" value="ENSCSAVG00000002371.1"/>
</dbReference>
<proteinExistence type="predicted"/>
<name>H2YFA7_CIOSA</name>
<reference evidence="2" key="1">
    <citation type="submission" date="2003-08" db="EMBL/GenBank/DDBJ databases">
        <authorList>
            <person name="Birren B."/>
            <person name="Nusbaum C."/>
            <person name="Abebe A."/>
            <person name="Abouelleil A."/>
            <person name="Adekoya E."/>
            <person name="Ait-zahra M."/>
            <person name="Allen N."/>
            <person name="Allen T."/>
            <person name="An P."/>
            <person name="Anderson M."/>
            <person name="Anderson S."/>
            <person name="Arachchi H."/>
            <person name="Armbruster J."/>
            <person name="Bachantsang P."/>
            <person name="Baldwin J."/>
            <person name="Barry A."/>
            <person name="Bayul T."/>
            <person name="Blitshsteyn B."/>
            <person name="Bloom T."/>
            <person name="Blye J."/>
            <person name="Boguslavskiy L."/>
            <person name="Borowsky M."/>
            <person name="Boukhgalter B."/>
            <person name="Brunache A."/>
            <person name="Butler J."/>
            <person name="Calixte N."/>
            <person name="Calvo S."/>
            <person name="Camarata J."/>
            <person name="Campo K."/>
            <person name="Chang J."/>
            <person name="Cheshatsang Y."/>
            <person name="Citroen M."/>
            <person name="Collymore A."/>
            <person name="Considine T."/>
            <person name="Cook A."/>
            <person name="Cooke P."/>
            <person name="Corum B."/>
            <person name="Cuomo C."/>
            <person name="David R."/>
            <person name="Dawoe T."/>
            <person name="Degray S."/>
            <person name="Dodge S."/>
            <person name="Dooley K."/>
            <person name="Dorje P."/>
            <person name="Dorjee K."/>
            <person name="Dorris L."/>
            <person name="Duffey N."/>
            <person name="Dupes A."/>
            <person name="Elkins T."/>
            <person name="Engels R."/>
            <person name="Erickson J."/>
            <person name="Farina A."/>
            <person name="Faro S."/>
            <person name="Ferreira P."/>
            <person name="Fischer H."/>
            <person name="Fitzgerald M."/>
            <person name="Foley K."/>
            <person name="Gage D."/>
            <person name="Galagan J."/>
            <person name="Gearin G."/>
            <person name="Gnerre S."/>
            <person name="Gnirke A."/>
            <person name="Goyette A."/>
            <person name="Graham J."/>
            <person name="Grandbois E."/>
            <person name="Gyaltsen K."/>
            <person name="Hafez N."/>
            <person name="Hagopian D."/>
            <person name="Hagos B."/>
            <person name="Hall J."/>
            <person name="Hatcher B."/>
            <person name="Heller A."/>
            <person name="Higgins H."/>
            <person name="Honan T."/>
            <person name="Horn A."/>
            <person name="Houde N."/>
            <person name="Hughes L."/>
            <person name="Hulme W."/>
            <person name="Husby E."/>
            <person name="Iliev I."/>
            <person name="Jaffe D."/>
            <person name="Jones C."/>
            <person name="Kamal M."/>
            <person name="Kamat A."/>
            <person name="Kamvysselis M."/>
            <person name="Karlsson E."/>
            <person name="Kells C."/>
            <person name="Kieu A."/>
            <person name="Kisner P."/>
            <person name="Kodira C."/>
            <person name="Kulbokas E."/>
            <person name="Labutti K."/>
            <person name="Lama D."/>
            <person name="Landers T."/>
            <person name="Leger J."/>
            <person name="Levine S."/>
            <person name="Lewis D."/>
            <person name="Lewis T."/>
            <person name="Lindblad-toh K."/>
            <person name="Liu X."/>
            <person name="Lokyitsang T."/>
            <person name="Lokyitsang Y."/>
            <person name="Lucien O."/>
            <person name="Lui A."/>
            <person name="Ma L.J."/>
            <person name="Mabbitt R."/>
            <person name="Macdonald J."/>
            <person name="Maclean C."/>
            <person name="Major J."/>
            <person name="Manning J."/>
            <person name="Marabella R."/>
            <person name="Maru K."/>
            <person name="Matthews C."/>
            <person name="Mauceli E."/>
            <person name="Mccarthy M."/>
            <person name="Mcdonough S."/>
            <person name="Mcghee T."/>
            <person name="Meldrim J."/>
            <person name="Meneus L."/>
            <person name="Mesirov J."/>
            <person name="Mihalev A."/>
            <person name="Mihova T."/>
            <person name="Mikkelsen T."/>
            <person name="Mlenga V."/>
            <person name="Moru K."/>
            <person name="Mozes J."/>
            <person name="Mulrain L."/>
            <person name="Munson G."/>
            <person name="Naylor J."/>
            <person name="Newes C."/>
            <person name="Nguyen C."/>
            <person name="Nguyen N."/>
            <person name="Nguyen T."/>
            <person name="Nicol R."/>
            <person name="Nielsen C."/>
            <person name="Nizzari M."/>
            <person name="Norbu C."/>
            <person name="Norbu N."/>
            <person name="O'donnell P."/>
            <person name="Okoawo O."/>
            <person name="O'leary S."/>
            <person name="Omotosho B."/>
            <person name="O'neill K."/>
            <person name="Osman S."/>
            <person name="Parker S."/>
            <person name="Perrin D."/>
            <person name="Phunkhang P."/>
            <person name="Piqani B."/>
            <person name="Purcell S."/>
            <person name="Rachupka T."/>
            <person name="Ramasamy U."/>
            <person name="Rameau R."/>
            <person name="Ray V."/>
            <person name="Raymond C."/>
            <person name="Retta R."/>
            <person name="Richardson S."/>
            <person name="Rise C."/>
            <person name="Rodriguez J."/>
            <person name="Rogers J."/>
            <person name="Rogov P."/>
            <person name="Rutman M."/>
            <person name="Schupbach R."/>
            <person name="Seaman C."/>
            <person name="Settipalli S."/>
            <person name="Sharpe T."/>
            <person name="Sheridan J."/>
            <person name="Sherpa N."/>
            <person name="Shi J."/>
            <person name="Smirnov S."/>
            <person name="Smith C."/>
            <person name="Sougnez C."/>
            <person name="Spencer B."/>
            <person name="Stalker J."/>
            <person name="Stange-thomann N."/>
            <person name="Stavropoulos S."/>
            <person name="Stetson K."/>
            <person name="Stone C."/>
            <person name="Stone S."/>
            <person name="Stubbs M."/>
            <person name="Talamas J."/>
            <person name="Tchuinga P."/>
            <person name="Tenzing P."/>
            <person name="Tesfaye S."/>
            <person name="Theodore J."/>
            <person name="Thoulutsang Y."/>
            <person name="Topham K."/>
            <person name="Towey S."/>
            <person name="Tsamla T."/>
            <person name="Tsomo N."/>
            <person name="Vallee D."/>
            <person name="Vassiliev H."/>
            <person name="Venkataraman V."/>
            <person name="Vinson J."/>
            <person name="Vo A."/>
            <person name="Wade C."/>
            <person name="Wang S."/>
            <person name="Wangchuk T."/>
            <person name="Wangdi T."/>
            <person name="Whittaker C."/>
            <person name="Wilkinson J."/>
            <person name="Wu Y."/>
            <person name="Wyman D."/>
            <person name="Yadav S."/>
            <person name="Yang S."/>
            <person name="Yang X."/>
            <person name="Yeager S."/>
            <person name="Yee E."/>
            <person name="Young G."/>
            <person name="Zainoun J."/>
            <person name="Zembeck L."/>
            <person name="Zimmer A."/>
            <person name="Zody M."/>
            <person name="Lander E."/>
        </authorList>
    </citation>
    <scope>NUCLEOTIDE SEQUENCE [LARGE SCALE GENOMIC DNA]</scope>
</reference>
<keyword evidence="2" id="KW-1185">Reference proteome</keyword>
<dbReference type="Proteomes" id="UP000007875">
    <property type="component" value="Unassembled WGS sequence"/>
</dbReference>
<dbReference type="InParanoid" id="H2YFA7"/>
<evidence type="ECO:0000313" key="2">
    <source>
        <dbReference type="Proteomes" id="UP000007875"/>
    </source>
</evidence>
<dbReference type="HOGENOM" id="CLU_2928572_0_0_1"/>